<comment type="caution">
    <text evidence="1">The sequence shown here is derived from an EMBL/GenBank/DDBJ whole genome shotgun (WGS) entry which is preliminary data.</text>
</comment>
<keyword evidence="2" id="KW-1185">Reference proteome</keyword>
<sequence>MSPNSRKLPAGRWSLCYTGSGREGVSRRNQSSSLCGETGYWLLSVSVSTQKQVYWIDAQEVDGNTRQGDCDPDQGVQGVAIQRNGHQEDSTQAEHHGGVLVSLI</sequence>
<dbReference type="AlphaFoldDB" id="A0A315V1A8"/>
<organism evidence="1 2">
    <name type="scientific">Gambusia affinis</name>
    <name type="common">Western mosquitofish</name>
    <name type="synonym">Heterandria affinis</name>
    <dbReference type="NCBI Taxonomy" id="33528"/>
    <lineage>
        <taxon>Eukaryota</taxon>
        <taxon>Metazoa</taxon>
        <taxon>Chordata</taxon>
        <taxon>Craniata</taxon>
        <taxon>Vertebrata</taxon>
        <taxon>Euteleostomi</taxon>
        <taxon>Actinopterygii</taxon>
        <taxon>Neopterygii</taxon>
        <taxon>Teleostei</taxon>
        <taxon>Neoteleostei</taxon>
        <taxon>Acanthomorphata</taxon>
        <taxon>Ovalentaria</taxon>
        <taxon>Atherinomorphae</taxon>
        <taxon>Cyprinodontiformes</taxon>
        <taxon>Poeciliidae</taxon>
        <taxon>Poeciliinae</taxon>
        <taxon>Gambusia</taxon>
    </lineage>
</organism>
<name>A0A315V1A8_GAMAF</name>
<dbReference type="Proteomes" id="UP000250572">
    <property type="component" value="Unassembled WGS sequence"/>
</dbReference>
<reference evidence="1 2" key="1">
    <citation type="journal article" date="2018" name="G3 (Bethesda)">
        <title>A High-Quality Reference Genome for the Invasive Mosquitofish Gambusia affinis Using a Chicago Library.</title>
        <authorList>
            <person name="Hoffberg S.L."/>
            <person name="Troendle N.J."/>
            <person name="Glenn T.C."/>
            <person name="Mahmud O."/>
            <person name="Louha S."/>
            <person name="Chalopin D."/>
            <person name="Bennetzen J.L."/>
            <person name="Mauricio R."/>
        </authorList>
    </citation>
    <scope>NUCLEOTIDE SEQUENCE [LARGE SCALE GENOMIC DNA]</scope>
    <source>
        <strain evidence="1">NE01/NJP1002.9</strain>
        <tissue evidence="1">Muscle</tissue>
    </source>
</reference>
<protein>
    <submittedName>
        <fullName evidence="1">Uncharacterized protein</fullName>
    </submittedName>
</protein>
<dbReference type="EMBL" id="NHOQ01002365">
    <property type="protein sequence ID" value="PWA17323.1"/>
    <property type="molecule type" value="Genomic_DNA"/>
</dbReference>
<proteinExistence type="predicted"/>
<gene>
    <name evidence="1" type="ORF">CCH79_00014401</name>
</gene>
<evidence type="ECO:0000313" key="1">
    <source>
        <dbReference type="EMBL" id="PWA17323.1"/>
    </source>
</evidence>
<evidence type="ECO:0000313" key="2">
    <source>
        <dbReference type="Proteomes" id="UP000250572"/>
    </source>
</evidence>
<accession>A0A315V1A8</accession>